<reference evidence="1 2" key="1">
    <citation type="journal article" date="2013" name="Proc. Natl. Acad. Sci. U.S.A.">
        <title>Fine-scale variation in meiotic recombination in Mimulus inferred from population shotgun sequencing.</title>
        <authorList>
            <person name="Hellsten U."/>
            <person name="Wright K.M."/>
            <person name="Jenkins J."/>
            <person name="Shu S."/>
            <person name="Yuan Y."/>
            <person name="Wessler S.R."/>
            <person name="Schmutz J."/>
            <person name="Willis J.H."/>
            <person name="Rokhsar D.S."/>
        </authorList>
    </citation>
    <scope>NUCLEOTIDE SEQUENCE [LARGE SCALE GENOMIC DNA]</scope>
    <source>
        <strain evidence="2">cv. DUN x IM62</strain>
    </source>
</reference>
<dbReference type="OrthoDB" id="910197at2759"/>
<dbReference type="EMBL" id="KI630297">
    <property type="protein sequence ID" value="EYU42292.1"/>
    <property type="molecule type" value="Genomic_DNA"/>
</dbReference>
<organism evidence="1 2">
    <name type="scientific">Erythranthe guttata</name>
    <name type="common">Yellow monkey flower</name>
    <name type="synonym">Mimulus guttatus</name>
    <dbReference type="NCBI Taxonomy" id="4155"/>
    <lineage>
        <taxon>Eukaryota</taxon>
        <taxon>Viridiplantae</taxon>
        <taxon>Streptophyta</taxon>
        <taxon>Embryophyta</taxon>
        <taxon>Tracheophyta</taxon>
        <taxon>Spermatophyta</taxon>
        <taxon>Magnoliopsida</taxon>
        <taxon>eudicotyledons</taxon>
        <taxon>Gunneridae</taxon>
        <taxon>Pentapetalae</taxon>
        <taxon>asterids</taxon>
        <taxon>lamiids</taxon>
        <taxon>Lamiales</taxon>
        <taxon>Phrymaceae</taxon>
        <taxon>Erythranthe</taxon>
    </lineage>
</organism>
<sequence>MEMIPQCDSKCQSTQILDEAAVDISYRHSVRKSYDPPQCTNDSCWNTEPSKICPEGQKLIKDSSMDYAEKIKELHLYIDMVKKLTKPGCSSEILNVALSSMTSLVETLSAVSSVRYMQSSL</sequence>
<evidence type="ECO:0000313" key="2">
    <source>
        <dbReference type="Proteomes" id="UP000030748"/>
    </source>
</evidence>
<name>A0A022RP81_ERYGU</name>
<evidence type="ECO:0000313" key="1">
    <source>
        <dbReference type="EMBL" id="EYU42292.1"/>
    </source>
</evidence>
<dbReference type="AlphaFoldDB" id="A0A022RP81"/>
<protein>
    <submittedName>
        <fullName evidence="1">Uncharacterized protein</fullName>
    </submittedName>
</protein>
<dbReference type="Proteomes" id="UP000030748">
    <property type="component" value="Unassembled WGS sequence"/>
</dbReference>
<proteinExistence type="predicted"/>
<keyword evidence="2" id="KW-1185">Reference proteome</keyword>
<dbReference type="STRING" id="4155.A0A022RP81"/>
<gene>
    <name evidence="1" type="ORF">MIMGU_mgv1a016448mg</name>
</gene>
<dbReference type="KEGG" id="egt:105952380"/>
<accession>A0A022RP81</accession>
<dbReference type="PhylomeDB" id="A0A022RP81"/>